<dbReference type="HOGENOM" id="CLU_197672_1_0_10"/>
<keyword evidence="4" id="KW-1185">Reference proteome</keyword>
<feature type="region of interest" description="Disordered" evidence="1">
    <location>
        <begin position="28"/>
        <end position="63"/>
    </location>
</feature>
<dbReference type="Proteomes" id="UP000006008">
    <property type="component" value="Unassembled WGS sequence"/>
</dbReference>
<feature type="signal peptide" evidence="2">
    <location>
        <begin position="1"/>
        <end position="18"/>
    </location>
</feature>
<organism evidence="3 4">
    <name type="scientific">Alistipes indistinctus YIT 12060</name>
    <dbReference type="NCBI Taxonomy" id="742725"/>
    <lineage>
        <taxon>Bacteria</taxon>
        <taxon>Pseudomonadati</taxon>
        <taxon>Bacteroidota</taxon>
        <taxon>Bacteroidia</taxon>
        <taxon>Bacteroidales</taxon>
        <taxon>Rikenellaceae</taxon>
        <taxon>Alistipes</taxon>
    </lineage>
</organism>
<accession>G5H5A3</accession>
<name>G5H5A3_9BACT</name>
<protein>
    <submittedName>
        <fullName evidence="3">Uncharacterized protein</fullName>
    </submittedName>
</protein>
<feature type="chain" id="PRO_5003477749" evidence="2">
    <location>
        <begin position="19"/>
        <end position="63"/>
    </location>
</feature>
<feature type="compositionally biased region" description="Pro residues" evidence="1">
    <location>
        <begin position="31"/>
        <end position="42"/>
    </location>
</feature>
<keyword evidence="2" id="KW-0732">Signal</keyword>
<dbReference type="RefSeq" id="WP_009132919.1">
    <property type="nucleotide sequence ID" value="NZ_CP102250.1"/>
</dbReference>
<dbReference type="EMBL" id="ADLD01000003">
    <property type="protein sequence ID" value="EHB93342.1"/>
    <property type="molecule type" value="Genomic_DNA"/>
</dbReference>
<evidence type="ECO:0000313" key="4">
    <source>
        <dbReference type="Proteomes" id="UP000006008"/>
    </source>
</evidence>
<evidence type="ECO:0000256" key="1">
    <source>
        <dbReference type="SAM" id="MobiDB-lite"/>
    </source>
</evidence>
<dbReference type="AlphaFoldDB" id="G5H5A3"/>
<dbReference type="GeneID" id="92816539"/>
<proteinExistence type="predicted"/>
<comment type="caution">
    <text evidence="3">The sequence shown here is derived from an EMBL/GenBank/DDBJ whole genome shotgun (WGS) entry which is preliminary data.</text>
</comment>
<sequence length="63" mass="6680">MKNLKNRFWLGACILALALGSCSVRVRTGRPLPPGQEKPLPPGQAKKITGSQSAAPYAPGHNK</sequence>
<reference evidence="3 4" key="1">
    <citation type="submission" date="2011-08" db="EMBL/GenBank/DDBJ databases">
        <title>The Genome Sequence of Alistipes indistinctus YIT 12060.</title>
        <authorList>
            <consortium name="The Broad Institute Genome Sequencing Platform"/>
            <person name="Earl A."/>
            <person name="Ward D."/>
            <person name="Feldgarden M."/>
            <person name="Gevers D."/>
            <person name="Morotomi M."/>
            <person name="Young S.K."/>
            <person name="Zeng Q."/>
            <person name="Gargeya S."/>
            <person name="Fitzgerald M."/>
            <person name="Haas B."/>
            <person name="Abouelleil A."/>
            <person name="Alvarado L."/>
            <person name="Arachchi H.M."/>
            <person name="Berlin A."/>
            <person name="Brown A."/>
            <person name="Chapman S.B."/>
            <person name="Chen Z."/>
            <person name="Dunbar C."/>
            <person name="Freedman E."/>
            <person name="Gearin G."/>
            <person name="Gellesch M."/>
            <person name="Goldberg J."/>
            <person name="Griggs A."/>
            <person name="Gujja S."/>
            <person name="Heiman D."/>
            <person name="Howarth C."/>
            <person name="Larson L."/>
            <person name="Lui A."/>
            <person name="MacDonald P.J.P."/>
            <person name="Montmayeur A."/>
            <person name="Murphy C."/>
            <person name="Neiman D."/>
            <person name="Pearson M."/>
            <person name="Priest M."/>
            <person name="Roberts A."/>
            <person name="Saif S."/>
            <person name="Shea T."/>
            <person name="Shenoy N."/>
            <person name="Sisk P."/>
            <person name="Stolte C."/>
            <person name="Sykes S."/>
            <person name="Wortman J."/>
            <person name="Nusbaum C."/>
            <person name="Birren B."/>
        </authorList>
    </citation>
    <scope>NUCLEOTIDE SEQUENCE [LARGE SCALE GENOMIC DNA]</scope>
    <source>
        <strain evidence="3 4">YIT 12060</strain>
    </source>
</reference>
<dbReference type="PATRIC" id="fig|742725.3.peg.128"/>
<dbReference type="PROSITE" id="PS51257">
    <property type="entry name" value="PROKAR_LIPOPROTEIN"/>
    <property type="match status" value="1"/>
</dbReference>
<evidence type="ECO:0000313" key="3">
    <source>
        <dbReference type="EMBL" id="EHB93342.1"/>
    </source>
</evidence>
<evidence type="ECO:0000256" key="2">
    <source>
        <dbReference type="SAM" id="SignalP"/>
    </source>
</evidence>
<gene>
    <name evidence="3" type="ORF">HMPREF9450_00113</name>
</gene>